<feature type="domain" description="Endonuclease/exonuclease/phosphatase" evidence="2">
    <location>
        <begin position="41"/>
        <end position="375"/>
    </location>
</feature>
<dbReference type="Proteomes" id="UP000823661">
    <property type="component" value="Unassembled WGS sequence"/>
</dbReference>
<dbReference type="Gene3D" id="3.60.10.10">
    <property type="entry name" value="Endonuclease/exonuclease/phosphatase"/>
    <property type="match status" value="1"/>
</dbReference>
<reference evidence="3" key="1">
    <citation type="submission" date="2020-10" db="EMBL/GenBank/DDBJ databases">
        <authorList>
            <person name="Gilroy R."/>
        </authorList>
    </citation>
    <scope>NUCLEOTIDE SEQUENCE</scope>
    <source>
        <strain evidence="3">B1-20833</strain>
    </source>
</reference>
<feature type="chain" id="PRO_5039600932" description="Endonuclease/exonuclease/phosphatase domain-containing protein" evidence="1">
    <location>
        <begin position="20"/>
        <end position="378"/>
    </location>
</feature>
<keyword evidence="1" id="KW-0732">Signal</keyword>
<feature type="signal peptide" evidence="1">
    <location>
        <begin position="1"/>
        <end position="19"/>
    </location>
</feature>
<evidence type="ECO:0000313" key="3">
    <source>
        <dbReference type="EMBL" id="MBO8452818.1"/>
    </source>
</evidence>
<dbReference type="PANTHER" id="PTHR42834:SF1">
    <property type="entry name" value="ENDONUCLEASE_EXONUCLEASE_PHOSPHATASE FAMILY PROTEIN (AFU_ORTHOLOGUE AFUA_3G09210)"/>
    <property type="match status" value="1"/>
</dbReference>
<dbReference type="InterPro" id="IPR036691">
    <property type="entry name" value="Endo/exonu/phosph_ase_sf"/>
</dbReference>
<protein>
    <recommendedName>
        <fullName evidence="2">Endonuclease/exonuclease/phosphatase domain-containing protein</fullName>
    </recommendedName>
</protein>
<evidence type="ECO:0000259" key="2">
    <source>
        <dbReference type="Pfam" id="PF19580"/>
    </source>
</evidence>
<dbReference type="SUPFAM" id="SSF56219">
    <property type="entry name" value="DNase I-like"/>
    <property type="match status" value="1"/>
</dbReference>
<gene>
    <name evidence="3" type="ORF">IAC06_08085</name>
</gene>
<organism evidence="3 4">
    <name type="scientific">Candidatus Cryptobacteroides intestinavium</name>
    <dbReference type="NCBI Taxonomy" id="2840766"/>
    <lineage>
        <taxon>Bacteria</taxon>
        <taxon>Pseudomonadati</taxon>
        <taxon>Bacteroidota</taxon>
        <taxon>Bacteroidia</taxon>
        <taxon>Bacteroidales</taxon>
        <taxon>Candidatus Cryptobacteroides</taxon>
    </lineage>
</organism>
<name>A0A9D9ESP5_9BACT</name>
<comment type="caution">
    <text evidence="3">The sequence shown here is derived from an EMBL/GenBank/DDBJ whole genome shotgun (WGS) entry which is preliminary data.</text>
</comment>
<dbReference type="Pfam" id="PF19580">
    <property type="entry name" value="Exo_endo_phos_3"/>
    <property type="match status" value="1"/>
</dbReference>
<evidence type="ECO:0000313" key="4">
    <source>
        <dbReference type="Proteomes" id="UP000823661"/>
    </source>
</evidence>
<dbReference type="GO" id="GO:0003824">
    <property type="term" value="F:catalytic activity"/>
    <property type="evidence" value="ECO:0007669"/>
    <property type="project" value="InterPro"/>
</dbReference>
<evidence type="ECO:0000256" key="1">
    <source>
        <dbReference type="SAM" id="SignalP"/>
    </source>
</evidence>
<proteinExistence type="predicted"/>
<dbReference type="EMBL" id="JADIMI010000078">
    <property type="protein sequence ID" value="MBO8452818.1"/>
    <property type="molecule type" value="Genomic_DNA"/>
</dbReference>
<dbReference type="AlphaFoldDB" id="A0A9D9ESP5"/>
<dbReference type="InterPro" id="IPR005135">
    <property type="entry name" value="Endo/exonuclease/phosphatase"/>
</dbReference>
<dbReference type="PANTHER" id="PTHR42834">
    <property type="entry name" value="ENDONUCLEASE/EXONUCLEASE/PHOSPHATASE FAMILY PROTEIN (AFU_ORTHOLOGUE AFUA_3G09210)"/>
    <property type="match status" value="1"/>
</dbReference>
<reference evidence="3" key="2">
    <citation type="journal article" date="2021" name="PeerJ">
        <title>Extensive microbial diversity within the chicken gut microbiome revealed by metagenomics and culture.</title>
        <authorList>
            <person name="Gilroy R."/>
            <person name="Ravi A."/>
            <person name="Getino M."/>
            <person name="Pursley I."/>
            <person name="Horton D.L."/>
            <person name="Alikhan N.F."/>
            <person name="Baker D."/>
            <person name="Gharbi K."/>
            <person name="Hall N."/>
            <person name="Watson M."/>
            <person name="Adriaenssens E.M."/>
            <person name="Foster-Nyarko E."/>
            <person name="Jarju S."/>
            <person name="Secka A."/>
            <person name="Antonio M."/>
            <person name="Oren A."/>
            <person name="Chaudhuri R.R."/>
            <person name="La Ragione R."/>
            <person name="Hildebrand F."/>
            <person name="Pallen M.J."/>
        </authorList>
    </citation>
    <scope>NUCLEOTIDE SEQUENCE</scope>
    <source>
        <strain evidence="3">B1-20833</strain>
    </source>
</reference>
<accession>A0A9D9ESP5</accession>
<sequence>MTRICMLIFMAVLSGAVSAIRTAASSGRSDDQADDGDSLLVMFWNLENMFDYRDSGTGESDVEFSSFGQRRWTKGRFYAKCNSVAKAVLWMADRYGRLPDVIGVAEVENAFVVRSIISATALKKYGYRMVHFDSPDRRGIDVALLYREEVFEKQSARPCHIYEQGLTGGRLMETRDILLVSLKHLADGHTYHFLVNHHPSKYGGAEASEGRRIIAMRTLRSVCDSLVTGDRDVMIIAMGDFNDTPSRGPFDILCGEEGRQENDGRNGPDAERCGVGPGRNVMINLGCALEAAGEGTIRYGGKWELIDMFIVSCSLAGGASGRDDGKGSRSRMEVVKVPFLMARDNTHVGDRPFRTYSGPRYIGGVSDHCPIILTIKPQ</sequence>